<evidence type="ECO:0000256" key="2">
    <source>
        <dbReference type="SAM" id="MobiDB-lite"/>
    </source>
</evidence>
<keyword evidence="3" id="KW-0812">Transmembrane</keyword>
<feature type="compositionally biased region" description="Basic residues" evidence="2">
    <location>
        <begin position="77"/>
        <end position="87"/>
    </location>
</feature>
<dbReference type="EMBL" id="PYSW02000031">
    <property type="protein sequence ID" value="KAG2378779.1"/>
    <property type="molecule type" value="Genomic_DNA"/>
</dbReference>
<protein>
    <recommendedName>
        <fullName evidence="6">Calcineurin-like phosphoesterase domain-containing protein</fullName>
    </recommendedName>
</protein>
<evidence type="ECO:0000313" key="5">
    <source>
        <dbReference type="Proteomes" id="UP000816034"/>
    </source>
</evidence>
<dbReference type="RefSeq" id="XP_044546041.1">
    <property type="nucleotide sequence ID" value="XM_044697946.1"/>
</dbReference>
<sequence length="1042" mass="116980">MSSSSMAIEDIFRSNNFTVYLLSIVFSSFILVVFTVLYFIVLTIRCCLQHKVEKKIRLEQQARDKEELQKQQQQQQHGKHASKRKTLHLSTTAASSPQVSTNAIHQERSSAIINIADDHQIEISRNSLAHSNQHGESGLMVQGVSMNGIESITGTSNSMVGGVGVGGVTTLLQFDPFAYEDESEEWTCGAWNKSLKCWIGMEVLYFVENVLLLFMAYALITYISSLVAFQYLHWGAGIAINLFLTILTVLHGVRYRLIHDKLNSMVDLEEEASNVTSPNNDYRESMAEHHETIPTITLNHELSSNHKEIQNNTSLDPSAPSPPTSIDSHPAAAAAVHTIIGDSQQQSSQMQLSTHTYDQNSVVASSPVPSTPSNAATTHGYDQQIELMPMNTNGTTTSVVTSSLQTLPTSSSENINSGNTNNIEMNVTVHMDELTSVKRQQTKLVILRQEDVNENVDIHKFKLLDGPPKVYQDDHLSTTAPSFHKKERSLHKRLASPFEIYFKSIQYGIVNRFILFILYLILAMVITIVLTSFFYGTCICLNDFEFSTTFTRYVNSRESLSVCGERTICSQVLMLPEKPQREMIVKFFTESRPQGVSFVIYSKNSTQLNAFIQQSSVSQLLDGSALYSNLTVLNSLLSEANRNQTNVDMLLQLQTCSVEDLNEFQAELIQRYVHTCKLSALTPQTSYYFSTFYFTIVERLSSEFTNNVTSNYKTLLVKSSTLSKWTTFSNMMANPIKFIVSGEVGFNDKSLNMMKEAIQNSNPSFIAFTGNIAFDNGFLTCYGRWVKFLSRYQSIALDSNNNSIPLLTAIGNHETLFWRFKANSENDLRPYRAFILHEINKTGASQEFSHMHYIFNENSTTCSMMVLDSHVVKSHESQQSFIVSKYSSGVDKYRMVMYNMPLYPSVSDFDTELSRNGRNYWSPLFTTHNVTLAFEGYDRSYKRTKVIAATAATNNGVNVSPNVLVQNQTSCSFSLGTTHVGDGSMGADLARSLSSVTTSVADLFYTRQIAHNYKEVTCDGVNGVKVKVFNDNGALLDYFERY</sequence>
<gene>
    <name evidence="4" type="ORF">C9374_007927</name>
</gene>
<feature type="compositionally biased region" description="Polar residues" evidence="2">
    <location>
        <begin position="88"/>
        <end position="101"/>
    </location>
</feature>
<evidence type="ECO:0000256" key="1">
    <source>
        <dbReference type="ARBA" id="ARBA00022729"/>
    </source>
</evidence>
<reference evidence="4 5" key="1">
    <citation type="journal article" date="2018" name="BMC Genomics">
        <title>The genome of Naegleria lovaniensis, the basis for a comparative approach to unravel pathogenicity factors of the human pathogenic amoeba N. fowleri.</title>
        <authorList>
            <person name="Liechti N."/>
            <person name="Schurch N."/>
            <person name="Bruggmann R."/>
            <person name="Wittwer M."/>
        </authorList>
    </citation>
    <scope>NUCLEOTIDE SEQUENCE [LARGE SCALE GENOMIC DNA]</scope>
    <source>
        <strain evidence="4 5">ATCC 30569</strain>
    </source>
</reference>
<evidence type="ECO:0000313" key="4">
    <source>
        <dbReference type="EMBL" id="KAG2378779.1"/>
    </source>
</evidence>
<dbReference type="SUPFAM" id="SSF56300">
    <property type="entry name" value="Metallo-dependent phosphatases"/>
    <property type="match status" value="1"/>
</dbReference>
<evidence type="ECO:0000256" key="3">
    <source>
        <dbReference type="SAM" id="Phobius"/>
    </source>
</evidence>
<dbReference type="Proteomes" id="UP000816034">
    <property type="component" value="Unassembled WGS sequence"/>
</dbReference>
<dbReference type="Gene3D" id="3.60.21.10">
    <property type="match status" value="1"/>
</dbReference>
<organism evidence="4 5">
    <name type="scientific">Naegleria lovaniensis</name>
    <name type="common">Amoeba</name>
    <dbReference type="NCBI Taxonomy" id="51637"/>
    <lineage>
        <taxon>Eukaryota</taxon>
        <taxon>Discoba</taxon>
        <taxon>Heterolobosea</taxon>
        <taxon>Tetramitia</taxon>
        <taxon>Eutetramitia</taxon>
        <taxon>Vahlkampfiidae</taxon>
        <taxon>Naegleria</taxon>
    </lineage>
</organism>
<feature type="transmembrane region" description="Helical" evidence="3">
    <location>
        <begin position="513"/>
        <end position="535"/>
    </location>
</feature>
<feature type="transmembrane region" description="Helical" evidence="3">
    <location>
        <begin position="203"/>
        <end position="225"/>
    </location>
</feature>
<proteinExistence type="predicted"/>
<feature type="region of interest" description="Disordered" evidence="2">
    <location>
        <begin position="67"/>
        <end position="101"/>
    </location>
</feature>
<feature type="transmembrane region" description="Helical" evidence="3">
    <location>
        <begin position="20"/>
        <end position="48"/>
    </location>
</feature>
<keyword evidence="3" id="KW-1133">Transmembrane helix</keyword>
<dbReference type="InterPro" id="IPR039331">
    <property type="entry name" value="PAPs-like"/>
</dbReference>
<dbReference type="AlphaFoldDB" id="A0AA88KLD5"/>
<keyword evidence="3" id="KW-0472">Membrane</keyword>
<dbReference type="InterPro" id="IPR029052">
    <property type="entry name" value="Metallo-depent_PP-like"/>
</dbReference>
<dbReference type="PANTHER" id="PTHR22953">
    <property type="entry name" value="ACID PHOSPHATASE RELATED"/>
    <property type="match status" value="1"/>
</dbReference>
<keyword evidence="5" id="KW-1185">Reference proteome</keyword>
<accession>A0AA88KLD5</accession>
<keyword evidence="1" id="KW-0732">Signal</keyword>
<name>A0AA88KLD5_NAELO</name>
<evidence type="ECO:0008006" key="6">
    <source>
        <dbReference type="Google" id="ProtNLM"/>
    </source>
</evidence>
<dbReference type="GeneID" id="68100381"/>
<dbReference type="GO" id="GO:0003993">
    <property type="term" value="F:acid phosphatase activity"/>
    <property type="evidence" value="ECO:0007669"/>
    <property type="project" value="InterPro"/>
</dbReference>
<comment type="caution">
    <text evidence="4">The sequence shown here is derived from an EMBL/GenBank/DDBJ whole genome shotgun (WGS) entry which is preliminary data.</text>
</comment>
<feature type="region of interest" description="Disordered" evidence="2">
    <location>
        <begin position="309"/>
        <end position="331"/>
    </location>
</feature>
<feature type="transmembrane region" description="Helical" evidence="3">
    <location>
        <begin position="231"/>
        <end position="253"/>
    </location>
</feature>
<dbReference type="PANTHER" id="PTHR22953:SF153">
    <property type="entry name" value="PURPLE ACID PHOSPHATASE"/>
    <property type="match status" value="1"/>
</dbReference>